<evidence type="ECO:0000313" key="2">
    <source>
        <dbReference type="Proteomes" id="UP001497680"/>
    </source>
</evidence>
<accession>A0ACC0CVC4</accession>
<gene>
    <name evidence="1" type="ORF">F4821DRAFT_261968</name>
</gene>
<dbReference type="EMBL" id="MU394337">
    <property type="protein sequence ID" value="KAI6084448.1"/>
    <property type="molecule type" value="Genomic_DNA"/>
</dbReference>
<name>A0ACC0CVC4_9PEZI</name>
<proteinExistence type="predicted"/>
<evidence type="ECO:0000313" key="1">
    <source>
        <dbReference type="EMBL" id="KAI6084448.1"/>
    </source>
</evidence>
<reference evidence="1 2" key="1">
    <citation type="journal article" date="2022" name="New Phytol.">
        <title>Ecological generalism drives hyperdiversity of secondary metabolite gene clusters in xylarialean endophytes.</title>
        <authorList>
            <person name="Franco M.E.E."/>
            <person name="Wisecaver J.H."/>
            <person name="Arnold A.E."/>
            <person name="Ju Y.M."/>
            <person name="Slot J.C."/>
            <person name="Ahrendt S."/>
            <person name="Moore L.P."/>
            <person name="Eastman K.E."/>
            <person name="Scott K."/>
            <person name="Konkel Z."/>
            <person name="Mondo S.J."/>
            <person name="Kuo A."/>
            <person name="Hayes R.D."/>
            <person name="Haridas S."/>
            <person name="Andreopoulos B."/>
            <person name="Riley R."/>
            <person name="LaButti K."/>
            <person name="Pangilinan J."/>
            <person name="Lipzen A."/>
            <person name="Amirebrahimi M."/>
            <person name="Yan J."/>
            <person name="Adam C."/>
            <person name="Keymanesh K."/>
            <person name="Ng V."/>
            <person name="Louie K."/>
            <person name="Northen T."/>
            <person name="Drula E."/>
            <person name="Henrissat B."/>
            <person name="Hsieh H.M."/>
            <person name="Youens-Clark K."/>
            <person name="Lutzoni F."/>
            <person name="Miadlikowska J."/>
            <person name="Eastwood D.C."/>
            <person name="Hamelin R.C."/>
            <person name="Grigoriev I.V."/>
            <person name="U'Ren J.M."/>
        </authorList>
    </citation>
    <scope>NUCLEOTIDE SEQUENCE [LARGE SCALE GENOMIC DNA]</scope>
    <source>
        <strain evidence="1 2">ER1909</strain>
    </source>
</reference>
<dbReference type="Proteomes" id="UP001497680">
    <property type="component" value="Unassembled WGS sequence"/>
</dbReference>
<organism evidence="1 2">
    <name type="scientific">Hypoxylon rubiginosum</name>
    <dbReference type="NCBI Taxonomy" id="110542"/>
    <lineage>
        <taxon>Eukaryota</taxon>
        <taxon>Fungi</taxon>
        <taxon>Dikarya</taxon>
        <taxon>Ascomycota</taxon>
        <taxon>Pezizomycotina</taxon>
        <taxon>Sordariomycetes</taxon>
        <taxon>Xylariomycetidae</taxon>
        <taxon>Xylariales</taxon>
        <taxon>Hypoxylaceae</taxon>
        <taxon>Hypoxylon</taxon>
    </lineage>
</organism>
<keyword evidence="2" id="KW-1185">Reference proteome</keyword>
<comment type="caution">
    <text evidence="1">The sequence shown here is derived from an EMBL/GenBank/DDBJ whole genome shotgun (WGS) entry which is preliminary data.</text>
</comment>
<sequence length="307" mass="35965">MDNKTEAEKEAEKEEKKLLYKKKLLYLAIFDDDPPRTSVGTSSRWGWMFLTGPKHENGRVSGQCYYIQPKDPFHWEFKEMNLEDMERKQGLLARIVIAKFRDEKRLKAVIRETKITNELGYNPQIWCEKVAAHIELYKGKNKVVGRSATGDWQRVSSKALQYRFAFLIGPKNEYGPTPGWRCAFERVGSEWKYTEEYINDIQMSYHLLVRYLIAKVTNEKRLIRIFKDTPISNSDDFTDRTWCEAAAIRIKNGAVLGAHVMEDWTSVVDEAEIYVFQKVVDGRYAPGHNWRLPKPTWDGLQQKEFVH</sequence>
<protein>
    <submittedName>
        <fullName evidence="1">Uncharacterized protein</fullName>
    </submittedName>
</protein>